<keyword evidence="6" id="KW-0969">Cilium</keyword>
<dbReference type="RefSeq" id="WP_422723869.1">
    <property type="nucleotide sequence ID" value="NZ_BAAACJ010000012.1"/>
</dbReference>
<sequence length="102" mass="11878">MKINEFIPNQTIDMLNKATLKTDIDQKENPKQFTNILKEELNNVNDKQVQNQQMLQKYINGGDVDMHDLMISSQEAKLSLQLAVEVRNKLVDAYNELNRMQL</sequence>
<comment type="subcellular location">
    <subcellularLocation>
        <location evidence="1 4">Bacterial flagellum basal body</location>
    </subcellularLocation>
</comment>
<keyword evidence="3 4" id="KW-0975">Bacterial flagellum</keyword>
<dbReference type="PRINTS" id="PR01006">
    <property type="entry name" value="FLGHOOKFLIE"/>
</dbReference>
<comment type="caution">
    <text evidence="6">The sequence shown here is derived from an EMBL/GenBank/DDBJ whole genome shotgun (WGS) entry which is preliminary data.</text>
</comment>
<evidence type="ECO:0000256" key="2">
    <source>
        <dbReference type="ARBA" id="ARBA00009272"/>
    </source>
</evidence>
<gene>
    <name evidence="4" type="primary">fliE</name>
    <name evidence="6" type="ORF">QOZ93_000994</name>
</gene>
<evidence type="ECO:0000256" key="3">
    <source>
        <dbReference type="ARBA" id="ARBA00023143"/>
    </source>
</evidence>
<dbReference type="PANTHER" id="PTHR34653">
    <property type="match status" value="1"/>
</dbReference>
<dbReference type="InterPro" id="IPR001624">
    <property type="entry name" value="FliE"/>
</dbReference>
<protein>
    <recommendedName>
        <fullName evidence="4 5">Flagellar hook-basal body complex protein FliE</fullName>
    </recommendedName>
</protein>
<keyword evidence="7" id="KW-1185">Reference proteome</keyword>
<proteinExistence type="inferred from homology"/>
<dbReference type="HAMAP" id="MF_00724">
    <property type="entry name" value="FliE"/>
    <property type="match status" value="1"/>
</dbReference>
<dbReference type="EMBL" id="JAUSWN010000006">
    <property type="protein sequence ID" value="MDQ0479254.1"/>
    <property type="molecule type" value="Genomic_DNA"/>
</dbReference>
<evidence type="ECO:0000313" key="6">
    <source>
        <dbReference type="EMBL" id="MDQ0479254.1"/>
    </source>
</evidence>
<organism evidence="6 7">
    <name type="scientific">Hathewaya limosa</name>
    <name type="common">Clostridium limosum</name>
    <dbReference type="NCBI Taxonomy" id="1536"/>
    <lineage>
        <taxon>Bacteria</taxon>
        <taxon>Bacillati</taxon>
        <taxon>Bacillota</taxon>
        <taxon>Clostridia</taxon>
        <taxon>Eubacteriales</taxon>
        <taxon>Clostridiaceae</taxon>
        <taxon>Hathewaya</taxon>
    </lineage>
</organism>
<keyword evidence="6" id="KW-0966">Cell projection</keyword>
<name>A0ABU0JQ85_HATLI</name>
<accession>A0ABU0JQ85</accession>
<reference evidence="6 7" key="1">
    <citation type="submission" date="2023-07" db="EMBL/GenBank/DDBJ databases">
        <title>Genomic Encyclopedia of Type Strains, Phase IV (KMG-IV): sequencing the most valuable type-strain genomes for metagenomic binning, comparative biology and taxonomic classification.</title>
        <authorList>
            <person name="Goeker M."/>
        </authorList>
    </citation>
    <scope>NUCLEOTIDE SEQUENCE [LARGE SCALE GENOMIC DNA]</scope>
    <source>
        <strain evidence="6 7">DSM 1400</strain>
    </source>
</reference>
<dbReference type="Proteomes" id="UP001224418">
    <property type="component" value="Unassembled WGS sequence"/>
</dbReference>
<dbReference type="NCBIfam" id="TIGR00205">
    <property type="entry name" value="fliE"/>
    <property type="match status" value="1"/>
</dbReference>
<keyword evidence="6" id="KW-0282">Flagellum</keyword>
<dbReference type="Pfam" id="PF02049">
    <property type="entry name" value="FliE"/>
    <property type="match status" value="1"/>
</dbReference>
<comment type="similarity">
    <text evidence="2 4">Belongs to the FliE family.</text>
</comment>
<evidence type="ECO:0000256" key="5">
    <source>
        <dbReference type="NCBIfam" id="TIGR00205"/>
    </source>
</evidence>
<evidence type="ECO:0000256" key="4">
    <source>
        <dbReference type="HAMAP-Rule" id="MF_00724"/>
    </source>
</evidence>
<evidence type="ECO:0000256" key="1">
    <source>
        <dbReference type="ARBA" id="ARBA00004117"/>
    </source>
</evidence>
<evidence type="ECO:0000313" key="7">
    <source>
        <dbReference type="Proteomes" id="UP001224418"/>
    </source>
</evidence>
<dbReference type="PANTHER" id="PTHR34653:SF1">
    <property type="entry name" value="FLAGELLAR HOOK-BASAL BODY COMPLEX PROTEIN FLIE"/>
    <property type="match status" value="1"/>
</dbReference>